<gene>
    <name evidence="2" type="ORF">IFO69_16225</name>
</gene>
<dbReference type="Proteomes" id="UP000647133">
    <property type="component" value="Unassembled WGS sequence"/>
</dbReference>
<dbReference type="RefSeq" id="WP_192011175.1">
    <property type="nucleotide sequence ID" value="NZ_JACYTQ010000006.1"/>
</dbReference>
<comment type="caution">
    <text evidence="2">The sequence shown here is derived from an EMBL/GenBank/DDBJ whole genome shotgun (WGS) entry which is preliminary data.</text>
</comment>
<proteinExistence type="predicted"/>
<dbReference type="Gene3D" id="2.60.120.560">
    <property type="entry name" value="Exo-inulinase, domain 1"/>
    <property type="match status" value="1"/>
</dbReference>
<reference evidence="2 3" key="1">
    <citation type="submission" date="2020-09" db="EMBL/GenBank/DDBJ databases">
        <title>Echinicola sp. CAU 1574 isolated from sand of Sido Beach.</title>
        <authorList>
            <person name="Kim W."/>
        </authorList>
    </citation>
    <scope>NUCLEOTIDE SEQUENCE [LARGE SCALE GENOMIC DNA]</scope>
    <source>
        <strain evidence="2 3">CAU 1574</strain>
    </source>
</reference>
<keyword evidence="1" id="KW-0732">Signal</keyword>
<accession>A0ABR9ANK5</accession>
<organism evidence="2 3">
    <name type="scientific">Echinicola arenosa</name>
    <dbReference type="NCBI Taxonomy" id="2774144"/>
    <lineage>
        <taxon>Bacteria</taxon>
        <taxon>Pseudomonadati</taxon>
        <taxon>Bacteroidota</taxon>
        <taxon>Cytophagia</taxon>
        <taxon>Cytophagales</taxon>
        <taxon>Cyclobacteriaceae</taxon>
        <taxon>Echinicola</taxon>
    </lineage>
</organism>
<evidence type="ECO:0008006" key="4">
    <source>
        <dbReference type="Google" id="ProtNLM"/>
    </source>
</evidence>
<evidence type="ECO:0000256" key="1">
    <source>
        <dbReference type="SAM" id="SignalP"/>
    </source>
</evidence>
<dbReference type="EMBL" id="JACYTQ010000006">
    <property type="protein sequence ID" value="MBD8490300.1"/>
    <property type="molecule type" value="Genomic_DNA"/>
</dbReference>
<protein>
    <recommendedName>
        <fullName evidence="4">Lectin</fullName>
    </recommendedName>
</protein>
<feature type="signal peptide" evidence="1">
    <location>
        <begin position="1"/>
        <end position="19"/>
    </location>
</feature>
<keyword evidence="3" id="KW-1185">Reference proteome</keyword>
<name>A0ABR9ANK5_9BACT</name>
<feature type="chain" id="PRO_5047013532" description="Lectin" evidence="1">
    <location>
        <begin position="20"/>
        <end position="235"/>
    </location>
</feature>
<evidence type="ECO:0000313" key="2">
    <source>
        <dbReference type="EMBL" id="MBD8490300.1"/>
    </source>
</evidence>
<evidence type="ECO:0000313" key="3">
    <source>
        <dbReference type="Proteomes" id="UP000647133"/>
    </source>
</evidence>
<sequence length="235" mass="26870">MKTSLTLFLLALFISPICAQEIPEGYTLVYQQDFETKNALSDFEMTDSKAWLLSKGTKGKSLEINKASDYTPRVRSPFNIAMLKTKTLGSFILEVELQQTGKEYGHRDLCLFFGMKDAENFYYTHIASTPDPHAHNIFLVNDEPRVAIGEWINDGINWGKTDDWHTVRVIRDIQKGTIEVYFDDLKKPIMKATDNHFDYGHVGFGTFDDIGKFDNIKIWAPGEAILKKSFFNPSH</sequence>